<dbReference type="VEuPathDB" id="FungiDB:BDV34DRAFT_195885"/>
<gene>
    <name evidence="2" type="ORF">BDV34DRAFT_195885</name>
</gene>
<accession>A0A5N6DJZ9</accession>
<evidence type="ECO:0000313" key="3">
    <source>
        <dbReference type="Proteomes" id="UP000326532"/>
    </source>
</evidence>
<dbReference type="AlphaFoldDB" id="A0A5N6DJZ9"/>
<dbReference type="EMBL" id="ML734971">
    <property type="protein sequence ID" value="KAB8205409.1"/>
    <property type="molecule type" value="Genomic_DNA"/>
</dbReference>
<name>A0A5N6DJZ9_ASPPA</name>
<sequence length="388" mass="44319">MIFYLRRLMILGLKRISSAKDVTDPVKVILAAAFRIHTSRIKNVKERAKAQGAASSSIFPGKRDDVKDSTFPKNERSYSAACSRKCEKDLDCCLWDTCFSDKICGGFFKTNFPLGYPLGQPIGWSNSTEVDYWSQISIEQNKAQWLNIPSTPPEKRDDVKDPTPSEKPLVSVADSRKTFIPTPDDLPPDFRPIVIWSPDRGKTCEKDNDCCRWDTCSKDKKCQGLLSDKFPRGYPKSSTIDFENSTEVEKWSKWSLDANRIEWQGFTPPKKRDDVKNPTSLEKPMEAVKPKIKFEPLPEEIPPDFKPKARWSPPCRKVCESDLDCCHSNICSKDKKCEGLFDEKFPRGYPFVPIDYSNDTVVECWSKWSLDEDRIELEAFDSGVRAGH</sequence>
<evidence type="ECO:0000256" key="1">
    <source>
        <dbReference type="SAM" id="MobiDB-lite"/>
    </source>
</evidence>
<evidence type="ECO:0000313" key="2">
    <source>
        <dbReference type="EMBL" id="KAB8205409.1"/>
    </source>
</evidence>
<dbReference type="Proteomes" id="UP000326532">
    <property type="component" value="Unassembled WGS sequence"/>
</dbReference>
<proteinExistence type="predicted"/>
<feature type="compositionally biased region" description="Basic and acidic residues" evidence="1">
    <location>
        <begin position="153"/>
        <end position="164"/>
    </location>
</feature>
<keyword evidence="3" id="KW-1185">Reference proteome</keyword>
<organism evidence="2 3">
    <name type="scientific">Aspergillus parasiticus</name>
    <dbReference type="NCBI Taxonomy" id="5067"/>
    <lineage>
        <taxon>Eukaryota</taxon>
        <taxon>Fungi</taxon>
        <taxon>Dikarya</taxon>
        <taxon>Ascomycota</taxon>
        <taxon>Pezizomycotina</taxon>
        <taxon>Eurotiomycetes</taxon>
        <taxon>Eurotiomycetidae</taxon>
        <taxon>Eurotiales</taxon>
        <taxon>Aspergillaceae</taxon>
        <taxon>Aspergillus</taxon>
        <taxon>Aspergillus subgen. Circumdati</taxon>
    </lineage>
</organism>
<feature type="region of interest" description="Disordered" evidence="1">
    <location>
        <begin position="145"/>
        <end position="168"/>
    </location>
</feature>
<reference evidence="2 3" key="1">
    <citation type="submission" date="2019-04" db="EMBL/GenBank/DDBJ databases">
        <title>Fungal friends and foes A comparative genomics study of 23 Aspergillus species from section Flavi.</title>
        <authorList>
            <consortium name="DOE Joint Genome Institute"/>
            <person name="Kjaerbolling I."/>
            <person name="Vesth T.C."/>
            <person name="Frisvad J.C."/>
            <person name="Nybo J.L."/>
            <person name="Theobald S."/>
            <person name="Kildgaard S."/>
            <person name="Petersen T.I."/>
            <person name="Kuo A."/>
            <person name="Sato A."/>
            <person name="Lyhne E.K."/>
            <person name="Kogle M.E."/>
            <person name="Wiebenga A."/>
            <person name="Kun R.S."/>
            <person name="Lubbers R.J."/>
            <person name="Makela M.R."/>
            <person name="Barry K."/>
            <person name="Chovatia M."/>
            <person name="Clum A."/>
            <person name="Daum C."/>
            <person name="Haridas S."/>
            <person name="He G."/>
            <person name="LaButti K."/>
            <person name="Lipzen A."/>
            <person name="Mondo S."/>
            <person name="Pangilinan J."/>
            <person name="Riley R."/>
            <person name="Salamov A."/>
            <person name="Simmons B.A."/>
            <person name="Magnuson J.K."/>
            <person name="Henrissat B."/>
            <person name="Mortensen U.H."/>
            <person name="Larsen T.O."/>
            <person name="De vries R.P."/>
            <person name="Grigoriev I.V."/>
            <person name="Machida M."/>
            <person name="Baker S.E."/>
            <person name="Andersen M.R."/>
        </authorList>
    </citation>
    <scope>NUCLEOTIDE SEQUENCE [LARGE SCALE GENOMIC DNA]</scope>
    <source>
        <strain evidence="2 3">CBS 117618</strain>
    </source>
</reference>
<protein>
    <submittedName>
        <fullName evidence="2">Uncharacterized protein</fullName>
    </submittedName>
</protein>